<dbReference type="Gene3D" id="2.120.10.10">
    <property type="match status" value="1"/>
</dbReference>
<keyword evidence="3" id="KW-1185">Reference proteome</keyword>
<dbReference type="Proteomes" id="UP000295151">
    <property type="component" value="Unassembled WGS sequence"/>
</dbReference>
<evidence type="ECO:0000256" key="1">
    <source>
        <dbReference type="SAM" id="SignalP"/>
    </source>
</evidence>
<dbReference type="CDD" id="cd15482">
    <property type="entry name" value="Sialidase_non-viral"/>
    <property type="match status" value="1"/>
</dbReference>
<evidence type="ECO:0008006" key="4">
    <source>
        <dbReference type="Google" id="ProtNLM"/>
    </source>
</evidence>
<gene>
    <name evidence="2" type="ORF">EV138_5002</name>
</gene>
<protein>
    <recommendedName>
        <fullName evidence="4">BNR repeat protein</fullName>
    </recommendedName>
</protein>
<proteinExistence type="predicted"/>
<feature type="signal peptide" evidence="1">
    <location>
        <begin position="1"/>
        <end position="24"/>
    </location>
</feature>
<dbReference type="EMBL" id="SOCE01000001">
    <property type="protein sequence ID" value="TDU91396.1"/>
    <property type="molecule type" value="Genomic_DNA"/>
</dbReference>
<dbReference type="RefSeq" id="WP_133981149.1">
    <property type="nucleotide sequence ID" value="NZ_SOCE01000001.1"/>
</dbReference>
<comment type="caution">
    <text evidence="2">The sequence shown here is derived from an EMBL/GenBank/DDBJ whole genome shotgun (WGS) entry which is preliminary data.</text>
</comment>
<organism evidence="2 3">
    <name type="scientific">Kribbella voronezhensis</name>
    <dbReference type="NCBI Taxonomy" id="2512212"/>
    <lineage>
        <taxon>Bacteria</taxon>
        <taxon>Bacillati</taxon>
        <taxon>Actinomycetota</taxon>
        <taxon>Actinomycetes</taxon>
        <taxon>Propionibacteriales</taxon>
        <taxon>Kribbellaceae</taxon>
        <taxon>Kribbella</taxon>
    </lineage>
</organism>
<evidence type="ECO:0000313" key="3">
    <source>
        <dbReference type="Proteomes" id="UP000295151"/>
    </source>
</evidence>
<accession>A0A4R7TIA8</accession>
<keyword evidence="1" id="KW-0732">Signal</keyword>
<reference evidence="2 3" key="1">
    <citation type="submission" date="2019-03" db="EMBL/GenBank/DDBJ databases">
        <title>Genomic Encyclopedia of Type Strains, Phase III (KMG-III): the genomes of soil and plant-associated and newly described type strains.</title>
        <authorList>
            <person name="Whitman W."/>
        </authorList>
    </citation>
    <scope>NUCLEOTIDE SEQUENCE [LARGE SCALE GENOMIC DNA]</scope>
    <source>
        <strain evidence="2 3">VKM Ac-2575</strain>
    </source>
</reference>
<sequence>MGAPRRVIASVAVLAAAFAGAAVAAFASPADQEVTVGSPSTPFSQNKQNEPAVAIDAHDPSVMAAGANDEIDMESCAAGDPTTCPFTDGVGVSGVYFSFNRGAWTQPTYTGWTARDCLGPAACTPHVGPIGTLPHYYEAGLVSDGDPAVAFGPRLGAGGTFSWNNGSRLYYANLTSNFSADRRLETFRGVEAIAVSTTDNVRAAAANDASAWSAPVIISKQSATTFSDKEQIWADNAASSRFFGHVYVCWSSFRSNSRGQAFPVPLTVARSADGGLSWITKQVGPATSNGLNSQPDGCVVRTDSAGNVYVFGIGTRHGTTYQMMYRSTDGGAHWTGPLLVATVVEPGVFDPVQGRPVMDGIAGARVDLAGGPNVDIANGRPTGAGATNEMFMTWADARQGLNHEQLMLTWTRDGGQSWATPSAVPIASGDRPFYSAPAVSPDGSDLYVVYNAFTTPYRDDTTSARGLVGVVLHANVVNGVPTGWSELERSPVGDPRGSSANALISEFLGDYVYAAATNDFAVAVWNDTRDAAPCGSINAYRASLYTANPLSPPNVLGTCPATFGNSDIFGGTYTDPTP</sequence>
<name>A0A4R7TIA8_9ACTN</name>
<evidence type="ECO:0000313" key="2">
    <source>
        <dbReference type="EMBL" id="TDU91396.1"/>
    </source>
</evidence>
<dbReference type="InterPro" id="IPR036278">
    <property type="entry name" value="Sialidase_sf"/>
</dbReference>
<feature type="chain" id="PRO_5020339757" description="BNR repeat protein" evidence="1">
    <location>
        <begin position="25"/>
        <end position="578"/>
    </location>
</feature>
<dbReference type="OrthoDB" id="127969at2"/>
<dbReference type="AlphaFoldDB" id="A0A4R7TIA8"/>
<dbReference type="SUPFAM" id="SSF50939">
    <property type="entry name" value="Sialidases"/>
    <property type="match status" value="1"/>
</dbReference>